<dbReference type="PANTHER" id="PTHR47332">
    <property type="entry name" value="SET DOMAIN-CONTAINING PROTEIN 5"/>
    <property type="match status" value="1"/>
</dbReference>
<dbReference type="InterPro" id="IPR046341">
    <property type="entry name" value="SET_dom_sf"/>
</dbReference>
<dbReference type="PROSITE" id="PS50280">
    <property type="entry name" value="SET"/>
    <property type="match status" value="1"/>
</dbReference>
<dbReference type="SMART" id="SM00317">
    <property type="entry name" value="SET"/>
    <property type="match status" value="1"/>
</dbReference>
<evidence type="ECO:0000259" key="2">
    <source>
        <dbReference type="PROSITE" id="PS50280"/>
    </source>
</evidence>
<name>A0A8H6RGW9_9PEZI</name>
<dbReference type="SUPFAM" id="SSF82199">
    <property type="entry name" value="SET domain"/>
    <property type="match status" value="1"/>
</dbReference>
<keyword evidence="4" id="KW-1185">Reference proteome</keyword>
<dbReference type="EMBL" id="JABCIY010000148">
    <property type="protein sequence ID" value="KAF7192271.1"/>
    <property type="molecule type" value="Genomic_DNA"/>
</dbReference>
<reference evidence="3" key="1">
    <citation type="submission" date="2020-04" db="EMBL/GenBank/DDBJ databases">
        <title>Draft genome resource of the tomato pathogen Pseudocercospora fuligena.</title>
        <authorList>
            <person name="Zaccaron A."/>
        </authorList>
    </citation>
    <scope>NUCLEOTIDE SEQUENCE</scope>
    <source>
        <strain evidence="3">PF001</strain>
    </source>
</reference>
<dbReference type="Proteomes" id="UP000660729">
    <property type="component" value="Unassembled WGS sequence"/>
</dbReference>
<gene>
    <name evidence="3" type="ORF">HII31_06303</name>
</gene>
<dbReference type="InterPro" id="IPR001214">
    <property type="entry name" value="SET_dom"/>
</dbReference>
<feature type="compositionally biased region" description="Low complexity" evidence="1">
    <location>
        <begin position="11"/>
        <end position="21"/>
    </location>
</feature>
<dbReference type="Gene3D" id="2.170.270.10">
    <property type="entry name" value="SET domain"/>
    <property type="match status" value="1"/>
</dbReference>
<dbReference type="CDD" id="cd20071">
    <property type="entry name" value="SET_SMYD"/>
    <property type="match status" value="1"/>
</dbReference>
<evidence type="ECO:0000256" key="1">
    <source>
        <dbReference type="SAM" id="MobiDB-lite"/>
    </source>
</evidence>
<dbReference type="AlphaFoldDB" id="A0A8H6RGW9"/>
<evidence type="ECO:0000313" key="3">
    <source>
        <dbReference type="EMBL" id="KAF7192271.1"/>
    </source>
</evidence>
<feature type="region of interest" description="Disordered" evidence="1">
    <location>
        <begin position="1"/>
        <end position="28"/>
    </location>
</feature>
<organism evidence="3 4">
    <name type="scientific">Pseudocercospora fuligena</name>
    <dbReference type="NCBI Taxonomy" id="685502"/>
    <lineage>
        <taxon>Eukaryota</taxon>
        <taxon>Fungi</taxon>
        <taxon>Dikarya</taxon>
        <taxon>Ascomycota</taxon>
        <taxon>Pezizomycotina</taxon>
        <taxon>Dothideomycetes</taxon>
        <taxon>Dothideomycetidae</taxon>
        <taxon>Mycosphaerellales</taxon>
        <taxon>Mycosphaerellaceae</taxon>
        <taxon>Pseudocercospora</taxon>
    </lineage>
</organism>
<accession>A0A8H6RGW9</accession>
<dbReference type="Pfam" id="PF00856">
    <property type="entry name" value="SET"/>
    <property type="match status" value="1"/>
</dbReference>
<dbReference type="OrthoDB" id="265717at2759"/>
<protein>
    <submittedName>
        <fullName evidence="3">SET domain-containing protein 5</fullName>
    </submittedName>
</protein>
<dbReference type="PANTHER" id="PTHR47332:SF4">
    <property type="entry name" value="SET DOMAIN-CONTAINING PROTEIN 5"/>
    <property type="match status" value="1"/>
</dbReference>
<sequence>MSPSFDKVTSPEESSSSSDPPFALQNIPGKGKGLISTRSLSPGECIISEVPLFTTVTLTNANTIEQDLRSIIKSLPKDSQRAFLSLHNNFPGSPTPFSNLVRSNGYPLGPSSDIGGIFPLVSRLNHSCLPNAQHAYNERQRRMLVHIIRPITSNEEITLSYIPGGPSSQRQLELKQNFLFACTCELCSLPPSEKRKSDERLSRAAVLDSQIGSPRLVYTSPVQALHSAHELSSIYQLEQILDLRLPRLYYDAFQIVAMHSDLARAREFARLARDSRRICEGPESEELERLEGLMEDPRRFENWGAAGVKWRSKVDNIPECDKDREEFEKWLWRL</sequence>
<proteinExistence type="predicted"/>
<evidence type="ECO:0000313" key="4">
    <source>
        <dbReference type="Proteomes" id="UP000660729"/>
    </source>
</evidence>
<feature type="domain" description="SET" evidence="2">
    <location>
        <begin position="20"/>
        <end position="162"/>
    </location>
</feature>
<comment type="caution">
    <text evidence="3">The sequence shown here is derived from an EMBL/GenBank/DDBJ whole genome shotgun (WGS) entry which is preliminary data.</text>
</comment>
<dbReference type="InterPro" id="IPR053185">
    <property type="entry name" value="SET_domain_protein"/>
</dbReference>